<dbReference type="AlphaFoldDB" id="A0A1F6CGT0"/>
<dbReference type="Proteomes" id="UP000178606">
    <property type="component" value="Unassembled WGS sequence"/>
</dbReference>
<evidence type="ECO:0000313" key="1">
    <source>
        <dbReference type="EMBL" id="OGG48150.1"/>
    </source>
</evidence>
<sequence length="92" mass="10746">MTLRQPRYSKEEFARRGDEIYNRDIRPRVEANNRGKFVAVDIETGAWEMDVDALAACDRLLARLPDSQTWLVRVGYPYVHRIGGPRRVLERS</sequence>
<comment type="caution">
    <text evidence="1">The sequence shown here is derived from an EMBL/GenBank/DDBJ whole genome shotgun (WGS) entry which is preliminary data.</text>
</comment>
<evidence type="ECO:0000313" key="2">
    <source>
        <dbReference type="Proteomes" id="UP000178606"/>
    </source>
</evidence>
<dbReference type="EMBL" id="MFKF01000254">
    <property type="protein sequence ID" value="OGG48150.1"/>
    <property type="molecule type" value="Genomic_DNA"/>
</dbReference>
<protein>
    <submittedName>
        <fullName evidence="1">Uncharacterized protein</fullName>
    </submittedName>
</protein>
<organism evidence="1 2">
    <name type="scientific">Handelsmanbacteria sp. (strain RIFCSPLOWO2_12_FULL_64_10)</name>
    <dbReference type="NCBI Taxonomy" id="1817868"/>
    <lineage>
        <taxon>Bacteria</taxon>
        <taxon>Candidatus Handelsmaniibacteriota</taxon>
    </lineage>
</organism>
<reference evidence="1 2" key="1">
    <citation type="journal article" date="2016" name="Nat. Commun.">
        <title>Thousands of microbial genomes shed light on interconnected biogeochemical processes in an aquifer system.</title>
        <authorList>
            <person name="Anantharaman K."/>
            <person name="Brown C.T."/>
            <person name="Hug L.A."/>
            <person name="Sharon I."/>
            <person name="Castelle C.J."/>
            <person name="Probst A.J."/>
            <person name="Thomas B.C."/>
            <person name="Singh A."/>
            <person name="Wilkins M.J."/>
            <person name="Karaoz U."/>
            <person name="Brodie E.L."/>
            <person name="Williams K.H."/>
            <person name="Hubbard S.S."/>
            <person name="Banfield J.F."/>
        </authorList>
    </citation>
    <scope>NUCLEOTIDE SEQUENCE [LARGE SCALE GENOMIC DNA]</scope>
    <source>
        <strain evidence="2">RIFCSPLOWO2_12_FULL_64_10</strain>
    </source>
</reference>
<name>A0A1F6CGT0_HANXR</name>
<gene>
    <name evidence="1" type="ORF">A3F84_23000</name>
</gene>
<proteinExistence type="predicted"/>
<accession>A0A1F6CGT0</accession>